<accession>A0A834GE28</accession>
<organism evidence="2 3">
    <name type="scientific">Rhododendron simsii</name>
    <name type="common">Sims's rhododendron</name>
    <dbReference type="NCBI Taxonomy" id="118357"/>
    <lineage>
        <taxon>Eukaryota</taxon>
        <taxon>Viridiplantae</taxon>
        <taxon>Streptophyta</taxon>
        <taxon>Embryophyta</taxon>
        <taxon>Tracheophyta</taxon>
        <taxon>Spermatophyta</taxon>
        <taxon>Magnoliopsida</taxon>
        <taxon>eudicotyledons</taxon>
        <taxon>Gunneridae</taxon>
        <taxon>Pentapetalae</taxon>
        <taxon>asterids</taxon>
        <taxon>Ericales</taxon>
        <taxon>Ericaceae</taxon>
        <taxon>Ericoideae</taxon>
        <taxon>Rhodoreae</taxon>
        <taxon>Rhododendron</taxon>
    </lineage>
</organism>
<reference evidence="2" key="1">
    <citation type="submission" date="2019-11" db="EMBL/GenBank/DDBJ databases">
        <authorList>
            <person name="Liu Y."/>
            <person name="Hou J."/>
            <person name="Li T.-Q."/>
            <person name="Guan C.-H."/>
            <person name="Wu X."/>
            <person name="Wu H.-Z."/>
            <person name="Ling F."/>
            <person name="Zhang R."/>
            <person name="Shi X.-G."/>
            <person name="Ren J.-P."/>
            <person name="Chen E.-F."/>
            <person name="Sun J.-M."/>
        </authorList>
    </citation>
    <scope>NUCLEOTIDE SEQUENCE</scope>
    <source>
        <strain evidence="2">Adult_tree_wgs_1</strain>
        <tissue evidence="2">Leaves</tissue>
    </source>
</reference>
<name>A0A834GE28_RHOSS</name>
<comment type="caution">
    <text evidence="2">The sequence shown here is derived from an EMBL/GenBank/DDBJ whole genome shotgun (WGS) entry which is preliminary data.</text>
</comment>
<feature type="compositionally biased region" description="Polar residues" evidence="1">
    <location>
        <begin position="11"/>
        <end position="21"/>
    </location>
</feature>
<protein>
    <submittedName>
        <fullName evidence="2">Uncharacterized protein</fullName>
    </submittedName>
</protein>
<dbReference type="AlphaFoldDB" id="A0A834GE28"/>
<evidence type="ECO:0000313" key="3">
    <source>
        <dbReference type="Proteomes" id="UP000626092"/>
    </source>
</evidence>
<feature type="region of interest" description="Disordered" evidence="1">
    <location>
        <begin position="1"/>
        <end position="27"/>
    </location>
</feature>
<evidence type="ECO:0000256" key="1">
    <source>
        <dbReference type="SAM" id="MobiDB-lite"/>
    </source>
</evidence>
<gene>
    <name evidence="2" type="ORF">RHSIM_Rhsim09G0005300</name>
</gene>
<dbReference type="Proteomes" id="UP000626092">
    <property type="component" value="Unassembled WGS sequence"/>
</dbReference>
<sequence length="86" mass="9722">MLATPRPKTPQKPSTKSNSAQAHGANLNIVRTQTTSERHEPEILVNRLWQHPICHQILKKSELSADSNDLRKLFRVIESVGGYFGF</sequence>
<evidence type="ECO:0000313" key="2">
    <source>
        <dbReference type="EMBL" id="KAF7132536.1"/>
    </source>
</evidence>
<keyword evidence="3" id="KW-1185">Reference proteome</keyword>
<dbReference type="EMBL" id="WJXA01000009">
    <property type="protein sequence ID" value="KAF7132536.1"/>
    <property type="molecule type" value="Genomic_DNA"/>
</dbReference>
<proteinExistence type="predicted"/>